<organism evidence="1 2">
    <name type="scientific">Lactuca saligna</name>
    <name type="common">Willowleaf lettuce</name>
    <dbReference type="NCBI Taxonomy" id="75948"/>
    <lineage>
        <taxon>Eukaryota</taxon>
        <taxon>Viridiplantae</taxon>
        <taxon>Streptophyta</taxon>
        <taxon>Embryophyta</taxon>
        <taxon>Tracheophyta</taxon>
        <taxon>Spermatophyta</taxon>
        <taxon>Magnoliopsida</taxon>
        <taxon>eudicotyledons</taxon>
        <taxon>Gunneridae</taxon>
        <taxon>Pentapetalae</taxon>
        <taxon>asterids</taxon>
        <taxon>campanulids</taxon>
        <taxon>Asterales</taxon>
        <taxon>Asteraceae</taxon>
        <taxon>Cichorioideae</taxon>
        <taxon>Cichorieae</taxon>
        <taxon>Lactucinae</taxon>
        <taxon>Lactuca</taxon>
    </lineage>
</organism>
<proteinExistence type="predicted"/>
<protein>
    <submittedName>
        <fullName evidence="1">Uncharacterized protein</fullName>
    </submittedName>
</protein>
<keyword evidence="2" id="KW-1185">Reference proteome</keyword>
<gene>
    <name evidence="1" type="ORF">LSALG_LOCUS18568</name>
</gene>
<sequence>MSAFKDWLQEVQVYSSDLTTGERIISKCKIEYAWNPSKCSHYKVYGHKDINCGILIAKQMKEEEERSKIEKGKEGATVDLMQVLLASTKEVKEQNDGFVDVVKKTKGNSGNFFSKEATGRKNSFRVRGIKGISRKMKVQGFLLETASRGKKGIIRKLEILGLLLEFAIRGIMGIIKKIWNLVLIEVGRQEVMGKNKDGGDVSEVKGFVGNNSMIRPDQEAKESEAGVNFNASKQGYIPKSGAAFKISSNFDLVNHSMKGHDAENFLSTNKFETFKDLEDENKFVFSKGGVDEDDLAYLDSVNQMDVIGSVPVFDTKMEAGPNDI</sequence>
<accession>A0AA36E0V6</accession>
<dbReference type="AlphaFoldDB" id="A0AA36E0V6"/>
<name>A0AA36E0V6_LACSI</name>
<dbReference type="EMBL" id="OX465080">
    <property type="protein sequence ID" value="CAI9278726.1"/>
    <property type="molecule type" value="Genomic_DNA"/>
</dbReference>
<evidence type="ECO:0000313" key="2">
    <source>
        <dbReference type="Proteomes" id="UP001177003"/>
    </source>
</evidence>
<evidence type="ECO:0000313" key="1">
    <source>
        <dbReference type="EMBL" id="CAI9278726.1"/>
    </source>
</evidence>
<reference evidence="1" key="1">
    <citation type="submission" date="2023-04" db="EMBL/GenBank/DDBJ databases">
        <authorList>
            <person name="Vijverberg K."/>
            <person name="Xiong W."/>
            <person name="Schranz E."/>
        </authorList>
    </citation>
    <scope>NUCLEOTIDE SEQUENCE</scope>
</reference>
<dbReference type="Proteomes" id="UP001177003">
    <property type="component" value="Chromosome 4"/>
</dbReference>